<dbReference type="Gene3D" id="3.40.1800.10">
    <property type="entry name" value="His-Me finger endonucleases"/>
    <property type="match status" value="1"/>
</dbReference>
<evidence type="ECO:0000313" key="2">
    <source>
        <dbReference type="Proteomes" id="UP000663866"/>
    </source>
</evidence>
<dbReference type="SUPFAM" id="SSF56672">
    <property type="entry name" value="DNA/RNA polymerases"/>
    <property type="match status" value="1"/>
</dbReference>
<dbReference type="InterPro" id="IPR038563">
    <property type="entry name" value="Endonuclease_7_sf"/>
</dbReference>
<evidence type="ECO:0008006" key="3">
    <source>
        <dbReference type="Google" id="ProtNLM"/>
    </source>
</evidence>
<dbReference type="Proteomes" id="UP000663866">
    <property type="component" value="Unassembled WGS sequence"/>
</dbReference>
<protein>
    <recommendedName>
        <fullName evidence="3">DNA-directed DNA polymerase</fullName>
    </recommendedName>
</protein>
<dbReference type="PANTHER" id="PTHR31511:SF12">
    <property type="entry name" value="RHO TERMINATION FACTOR N-TERMINAL DOMAIN-CONTAINING PROTEIN"/>
    <property type="match status" value="1"/>
</dbReference>
<dbReference type="PANTHER" id="PTHR31511">
    <property type="entry name" value="PROTEIN CBG23764"/>
    <property type="match status" value="1"/>
</dbReference>
<dbReference type="EMBL" id="CAJOBG010038248">
    <property type="protein sequence ID" value="CAF4378830.1"/>
    <property type="molecule type" value="Genomic_DNA"/>
</dbReference>
<comment type="caution">
    <text evidence="1">The sequence shown here is derived from an EMBL/GenBank/DDBJ whole genome shotgun (WGS) entry which is preliminary data.</text>
</comment>
<evidence type="ECO:0000313" key="1">
    <source>
        <dbReference type="EMBL" id="CAF4378830.1"/>
    </source>
</evidence>
<proteinExistence type="predicted"/>
<dbReference type="InterPro" id="IPR044925">
    <property type="entry name" value="His-Me_finger_sf"/>
</dbReference>
<keyword evidence="2" id="KW-1185">Reference proteome</keyword>
<feature type="non-terminal residue" evidence="1">
    <location>
        <position position="985"/>
    </location>
</feature>
<accession>A0A820MW21</accession>
<dbReference type="AlphaFoldDB" id="A0A820MW21"/>
<name>A0A820MW21_9BILA</name>
<gene>
    <name evidence="1" type="ORF">OVN521_LOCUS33672</name>
</gene>
<dbReference type="InterPro" id="IPR043502">
    <property type="entry name" value="DNA/RNA_pol_sf"/>
</dbReference>
<reference evidence="1" key="1">
    <citation type="submission" date="2021-02" db="EMBL/GenBank/DDBJ databases">
        <authorList>
            <person name="Nowell W R."/>
        </authorList>
    </citation>
    <scope>NUCLEOTIDE SEQUENCE</scope>
</reference>
<sequence>MKVHCEHCNVDVKYFKVHEKSNKHQRNINPNYFEPKKKLKNKPHCEYCNINVYNLKRHKKSFKHLKKICTFKGCKDGMNNKMFKQYQYNEIKPIDPKKFIEDMSEEIKSKIESQDWKNLKAALSIQVEFYKELPHEIKKTTGWFNSGEMIRITNDSEIQNILNQMINEVIEKIYKYTCEGSGWIINKLLDFEIKLVEYKPLKASSYIQLPLKYQNPKFGLINIQNKDNECFKWCIARSNCLNERNPQRVTKILNNESNKYNWKGIEFPMNLNQIKQFEKNNDTSINIYCLDEKLEFNPLRITEVEKDKHVDLLLISEKENNHYVLMTKGLSPFINKSHKAKTFPCPYCLHSFYEKELLENHKPNCMIHKPVRMELVDGPVEFRNYYKQIKHPFVIYADFECTLKKIHTTKPDPADSYTINLQEHTPNSFCCYTKCDEKDEHSKLEIYEGSDSPKKFADYLISEIHRIYNLMKRNEDMIMSEQDELNHKNAEICFVCEKPFTKENYKVRDHNHLTGEFRGSAHTKCNLKIRNPTYIPVFMHNLSRYDAHLFVKEFGKLEGKLKAIPQTDETYISFSQDIKVDSYEKDGIEKNITRELRFIDTFRFMPSSLQKLVSNLGTLKILPKYFSNEKHLNLLKRKGVYPYDWMDDIKKFDKKQLPNKKEFYNSLNNENISDEDYQHAKSVWKTFNCKTFKDYHMLYLKSDTLLLADVFENFRTTCIETYNLDPAHYYTSPGLSWDSLLKFTKIKLDLIQDPDMLLMIEKGIRGGISTITHRYAKANNPYIDYDENKPNSYISYFDANNLYGWAMSQSLPTGNFKWSKKDIATILESNSKKGYILEVDLEYPKELHDLHNDYPLGAENIVIDKVFKLTPNLYNKEKYIIHYSALKQCIDLGLKLTKVHRILEFDQSKWMKPYIDLNTEKRQVAKNDFEKDFYKLMNNSVFGKTMENIRNRVDVQLVKNKEQAQKLVNKPNFESFKIFSKNLIA</sequence>
<organism evidence="1 2">
    <name type="scientific">Rotaria magnacalcarata</name>
    <dbReference type="NCBI Taxonomy" id="392030"/>
    <lineage>
        <taxon>Eukaryota</taxon>
        <taxon>Metazoa</taxon>
        <taxon>Spiralia</taxon>
        <taxon>Gnathifera</taxon>
        <taxon>Rotifera</taxon>
        <taxon>Eurotatoria</taxon>
        <taxon>Bdelloidea</taxon>
        <taxon>Philodinida</taxon>
        <taxon>Philodinidae</taxon>
        <taxon>Rotaria</taxon>
    </lineage>
</organism>
<dbReference type="SUPFAM" id="SSF54060">
    <property type="entry name" value="His-Me finger endonucleases"/>
    <property type="match status" value="1"/>
</dbReference>